<name>A0ABW3IQF3_9RHOB</name>
<evidence type="ECO:0000313" key="2">
    <source>
        <dbReference type="EMBL" id="MFD0980151.1"/>
    </source>
</evidence>
<keyword evidence="1" id="KW-0812">Transmembrane</keyword>
<keyword evidence="1" id="KW-1133">Transmembrane helix</keyword>
<evidence type="ECO:0000256" key="1">
    <source>
        <dbReference type="SAM" id="Phobius"/>
    </source>
</evidence>
<gene>
    <name evidence="2" type="ORF">ACFQ2S_10875</name>
</gene>
<feature type="transmembrane region" description="Helical" evidence="1">
    <location>
        <begin position="29"/>
        <end position="51"/>
    </location>
</feature>
<keyword evidence="3" id="KW-1185">Reference proteome</keyword>
<dbReference type="RefSeq" id="WP_386074480.1">
    <property type="nucleotide sequence ID" value="NZ_JBHTJT010000012.1"/>
</dbReference>
<dbReference type="InterPro" id="IPR043912">
    <property type="entry name" value="DUF5765"/>
</dbReference>
<feature type="transmembrane region" description="Helical" evidence="1">
    <location>
        <begin position="97"/>
        <end position="114"/>
    </location>
</feature>
<organism evidence="2 3">
    <name type="scientific">Tropicimonas aquimaris</name>
    <dbReference type="NCBI Taxonomy" id="914152"/>
    <lineage>
        <taxon>Bacteria</taxon>
        <taxon>Pseudomonadati</taxon>
        <taxon>Pseudomonadota</taxon>
        <taxon>Alphaproteobacteria</taxon>
        <taxon>Rhodobacterales</taxon>
        <taxon>Roseobacteraceae</taxon>
        <taxon>Tropicimonas</taxon>
    </lineage>
</organism>
<dbReference type="EMBL" id="JBHTJT010000012">
    <property type="protein sequence ID" value="MFD0980151.1"/>
    <property type="molecule type" value="Genomic_DNA"/>
</dbReference>
<feature type="transmembrane region" description="Helical" evidence="1">
    <location>
        <begin position="207"/>
        <end position="223"/>
    </location>
</feature>
<evidence type="ECO:0000313" key="3">
    <source>
        <dbReference type="Proteomes" id="UP001597108"/>
    </source>
</evidence>
<sequence>MCWNASASVAMVVVGSAAATLAWSRNEPLAIWGTLAYFTVMEALQATGYTVVDQCGLPTNRGLTLLSYMHIAFQPLVLNAFAMQIAPQPVPPRLRRWIFVAAGGATLLMLGRLLPWEALGGCRPGVDVMCGTRLCLVSGEWHIGWELPLTAQVQPLAFIPGFEVQFPAYLVAVFLFPLLYGAWRFVLLHALAGPVLAMLTTSDPREMPAVWCLFSIGILLIVLSPKVRYSVMRANRPVSLART</sequence>
<feature type="transmembrane region" description="Helical" evidence="1">
    <location>
        <begin position="63"/>
        <end position="85"/>
    </location>
</feature>
<proteinExistence type="predicted"/>
<keyword evidence="1" id="KW-0472">Membrane</keyword>
<reference evidence="3" key="1">
    <citation type="journal article" date="2019" name="Int. J. Syst. Evol. Microbiol.">
        <title>The Global Catalogue of Microorganisms (GCM) 10K type strain sequencing project: providing services to taxonomists for standard genome sequencing and annotation.</title>
        <authorList>
            <consortium name="The Broad Institute Genomics Platform"/>
            <consortium name="The Broad Institute Genome Sequencing Center for Infectious Disease"/>
            <person name="Wu L."/>
            <person name="Ma J."/>
        </authorList>
    </citation>
    <scope>NUCLEOTIDE SEQUENCE [LARGE SCALE GENOMIC DNA]</scope>
    <source>
        <strain evidence="3">CCUG 60524</strain>
    </source>
</reference>
<feature type="transmembrane region" description="Helical" evidence="1">
    <location>
        <begin position="166"/>
        <end position="187"/>
    </location>
</feature>
<accession>A0ABW3IQF3</accession>
<dbReference type="Pfam" id="PF19069">
    <property type="entry name" value="DUF5765"/>
    <property type="match status" value="1"/>
</dbReference>
<protein>
    <submittedName>
        <fullName evidence="2">DUF5765 domain-containing protein</fullName>
    </submittedName>
</protein>
<comment type="caution">
    <text evidence="2">The sequence shown here is derived from an EMBL/GenBank/DDBJ whole genome shotgun (WGS) entry which is preliminary data.</text>
</comment>
<dbReference type="Proteomes" id="UP001597108">
    <property type="component" value="Unassembled WGS sequence"/>
</dbReference>